<dbReference type="AlphaFoldDB" id="B7FUS6"/>
<dbReference type="Proteomes" id="UP000000759">
    <property type="component" value="Chromosome 4"/>
</dbReference>
<name>B7FUS6_PHATC</name>
<evidence type="ECO:0000256" key="2">
    <source>
        <dbReference type="ARBA" id="ARBA00023002"/>
    </source>
</evidence>
<proteinExistence type="inferred from homology"/>
<protein>
    <submittedName>
        <fullName evidence="4">Flavin-containing amine oxidase</fullName>
    </submittedName>
</protein>
<dbReference type="SUPFAM" id="SSF51905">
    <property type="entry name" value="FAD/NAD(P)-binding domain"/>
    <property type="match status" value="1"/>
</dbReference>
<dbReference type="InterPro" id="IPR036188">
    <property type="entry name" value="FAD/NAD-bd_sf"/>
</dbReference>
<dbReference type="KEGG" id="pti:PHATRDRAFT_51708"/>
<dbReference type="SUPFAM" id="SSF54373">
    <property type="entry name" value="FAD-linked reductases, C-terminal domain"/>
    <property type="match status" value="1"/>
</dbReference>
<dbReference type="eggNOG" id="KOG0029">
    <property type="taxonomic scope" value="Eukaryota"/>
</dbReference>
<dbReference type="EMBL" id="CM000607">
    <property type="protein sequence ID" value="EEC50313.1"/>
    <property type="molecule type" value="Genomic_DNA"/>
</dbReference>
<dbReference type="GO" id="GO:0016491">
    <property type="term" value="F:oxidoreductase activity"/>
    <property type="evidence" value="ECO:0007669"/>
    <property type="project" value="UniProtKB-KW"/>
</dbReference>
<comment type="similarity">
    <text evidence="1">Belongs to the flavin monoamine oxidase family.</text>
</comment>
<dbReference type="InterPro" id="IPR002937">
    <property type="entry name" value="Amino_oxidase"/>
</dbReference>
<dbReference type="InParanoid" id="B7FUS6"/>
<dbReference type="PaxDb" id="2850-Phatr51708"/>
<dbReference type="Gene3D" id="3.90.660.10">
    <property type="match status" value="1"/>
</dbReference>
<dbReference type="STRING" id="556484.B7FUS6"/>
<gene>
    <name evidence="4" type="ORF">PHATRDRAFT_51708</name>
</gene>
<evidence type="ECO:0000259" key="3">
    <source>
        <dbReference type="Pfam" id="PF01593"/>
    </source>
</evidence>
<dbReference type="PANTHER" id="PTHR10742:SF386">
    <property type="entry name" value="LYSINE-SPECIFIC HISTONE DEMETHYLASE 1A"/>
    <property type="match status" value="1"/>
</dbReference>
<dbReference type="PANTHER" id="PTHR10742">
    <property type="entry name" value="FLAVIN MONOAMINE OXIDASE"/>
    <property type="match status" value="1"/>
</dbReference>
<dbReference type="Gene3D" id="3.50.50.60">
    <property type="entry name" value="FAD/NAD(P)-binding domain"/>
    <property type="match status" value="1"/>
</dbReference>
<keyword evidence="5" id="KW-1185">Reference proteome</keyword>
<dbReference type="InterPro" id="IPR050281">
    <property type="entry name" value="Flavin_monoamine_oxidase"/>
</dbReference>
<organism evidence="4 5">
    <name type="scientific">Phaeodactylum tricornutum (strain CCAP 1055/1)</name>
    <dbReference type="NCBI Taxonomy" id="556484"/>
    <lineage>
        <taxon>Eukaryota</taxon>
        <taxon>Sar</taxon>
        <taxon>Stramenopiles</taxon>
        <taxon>Ochrophyta</taxon>
        <taxon>Bacillariophyta</taxon>
        <taxon>Bacillariophyceae</taxon>
        <taxon>Bacillariophycidae</taxon>
        <taxon>Naviculales</taxon>
        <taxon>Phaeodactylaceae</taxon>
        <taxon>Phaeodactylum</taxon>
    </lineage>
</organism>
<dbReference type="GeneID" id="7197638"/>
<evidence type="ECO:0000313" key="4">
    <source>
        <dbReference type="EMBL" id="EEC50313.1"/>
    </source>
</evidence>
<reference evidence="4 5" key="1">
    <citation type="journal article" date="2008" name="Nature">
        <title>The Phaeodactylum genome reveals the evolutionary history of diatom genomes.</title>
        <authorList>
            <person name="Bowler C."/>
            <person name="Allen A.E."/>
            <person name="Badger J.H."/>
            <person name="Grimwood J."/>
            <person name="Jabbari K."/>
            <person name="Kuo A."/>
            <person name="Maheswari U."/>
            <person name="Martens C."/>
            <person name="Maumus F."/>
            <person name="Otillar R.P."/>
            <person name="Rayko E."/>
            <person name="Salamov A."/>
            <person name="Vandepoele K."/>
            <person name="Beszteri B."/>
            <person name="Gruber A."/>
            <person name="Heijde M."/>
            <person name="Katinka M."/>
            <person name="Mock T."/>
            <person name="Valentin K."/>
            <person name="Verret F."/>
            <person name="Berges J.A."/>
            <person name="Brownlee C."/>
            <person name="Cadoret J.P."/>
            <person name="Chiovitti A."/>
            <person name="Choi C.J."/>
            <person name="Coesel S."/>
            <person name="De Martino A."/>
            <person name="Detter J.C."/>
            <person name="Durkin C."/>
            <person name="Falciatore A."/>
            <person name="Fournet J."/>
            <person name="Haruta M."/>
            <person name="Huysman M.J."/>
            <person name="Jenkins B.D."/>
            <person name="Jiroutova K."/>
            <person name="Jorgensen R.E."/>
            <person name="Joubert Y."/>
            <person name="Kaplan A."/>
            <person name="Kroger N."/>
            <person name="Kroth P.G."/>
            <person name="La Roche J."/>
            <person name="Lindquist E."/>
            <person name="Lommer M."/>
            <person name="Martin-Jezequel V."/>
            <person name="Lopez P.J."/>
            <person name="Lucas S."/>
            <person name="Mangogna M."/>
            <person name="McGinnis K."/>
            <person name="Medlin L.K."/>
            <person name="Montsant A."/>
            <person name="Oudot-Le Secq M.P."/>
            <person name="Napoli C."/>
            <person name="Obornik M."/>
            <person name="Parker M.S."/>
            <person name="Petit J.L."/>
            <person name="Porcel B.M."/>
            <person name="Poulsen N."/>
            <person name="Robison M."/>
            <person name="Rychlewski L."/>
            <person name="Rynearson T.A."/>
            <person name="Schmutz J."/>
            <person name="Shapiro H."/>
            <person name="Siaut M."/>
            <person name="Stanley M."/>
            <person name="Sussman M.R."/>
            <person name="Taylor A.R."/>
            <person name="Vardi A."/>
            <person name="von Dassow P."/>
            <person name="Vyverman W."/>
            <person name="Willis A."/>
            <person name="Wyrwicz L.S."/>
            <person name="Rokhsar D.S."/>
            <person name="Weissenbach J."/>
            <person name="Armbrust E.V."/>
            <person name="Green B.R."/>
            <person name="Van de Peer Y."/>
            <person name="Grigoriev I.V."/>
        </authorList>
    </citation>
    <scope>NUCLEOTIDE SEQUENCE [LARGE SCALE GENOMIC DNA]</scope>
    <source>
        <strain evidence="4 5">CCAP 1055/1</strain>
    </source>
</reference>
<reference evidence="5" key="2">
    <citation type="submission" date="2008-08" db="EMBL/GenBank/DDBJ databases">
        <authorList>
            <consortium name="Diatom Consortium"/>
            <person name="Grigoriev I."/>
            <person name="Grimwood J."/>
            <person name="Kuo A."/>
            <person name="Otillar R.P."/>
            <person name="Salamov A."/>
            <person name="Detter J.C."/>
            <person name="Lindquist E."/>
            <person name="Shapiro H."/>
            <person name="Lucas S."/>
            <person name="Glavina del Rio T."/>
            <person name="Pitluck S."/>
            <person name="Rokhsar D."/>
            <person name="Bowler C."/>
        </authorList>
    </citation>
    <scope>GENOME REANNOTATION</scope>
    <source>
        <strain evidence="5">CCAP 1055/1</strain>
    </source>
</reference>
<feature type="domain" description="Amine oxidase" evidence="3">
    <location>
        <begin position="1"/>
        <end position="417"/>
    </location>
</feature>
<evidence type="ECO:0000256" key="1">
    <source>
        <dbReference type="ARBA" id="ARBA00005995"/>
    </source>
</evidence>
<evidence type="ECO:0000313" key="5">
    <source>
        <dbReference type="Proteomes" id="UP000000759"/>
    </source>
</evidence>
<dbReference type="GO" id="GO:0003682">
    <property type="term" value="F:chromatin binding"/>
    <property type="evidence" value="ECO:0007669"/>
    <property type="project" value="TreeGrafter"/>
</dbReference>
<accession>B7FUS6</accession>
<keyword evidence="2" id="KW-0560">Oxidoreductase</keyword>
<dbReference type="Pfam" id="PF01593">
    <property type="entry name" value="Amino_oxidase"/>
    <property type="match status" value="1"/>
</dbReference>
<dbReference type="RefSeq" id="XP_002178648.1">
    <property type="nucleotide sequence ID" value="XM_002178612.1"/>
</dbReference>
<dbReference type="OrthoDB" id="5046242at2759"/>
<sequence>MSGLSCARELQHRGYHVLVVEARQRVGGRLKGTALQLPTGEQQVDLGGALIHGIDDNPVAELVDQIGVRTRPVSDTLLLDKTGWPLDLREDERISHLFNECLEEAFERTRGKQSDTSFGDLFNTVCEGKAVNTSAILRWHKANLEVSCGTSFEKLGWQWNEDEAYGFDGDHVALQASWKPVVEALAEPLDIVYNASVELIHLTGPRNTVVQITLMDGTVLEADSVVCTVPLGILKRKTISFDPPLPTPKQQAIERLGIGLLNKCTLSFPHVFWQDSDFLGLAEDEHSYLVLNGATFTDNPVLLFMFGGEFAHEIEKWTDTEIVTDCLRILSRICGCQVPEPTDYHTTRWGREQYSRMAFTFIPPGVDGAAELRAMGEPVLNSIGNVPALMFAGEHTTFFHPSTIHGAFFSGIREAYRL</sequence>
<feature type="non-terminal residue" evidence="4">
    <location>
        <position position="418"/>
    </location>
</feature>
<dbReference type="GO" id="GO:0006338">
    <property type="term" value="P:chromatin remodeling"/>
    <property type="evidence" value="ECO:0007669"/>
    <property type="project" value="TreeGrafter"/>
</dbReference>
<dbReference type="GO" id="GO:0050660">
    <property type="term" value="F:flavin adenine dinucleotide binding"/>
    <property type="evidence" value="ECO:0007669"/>
    <property type="project" value="TreeGrafter"/>
</dbReference>